<dbReference type="AlphaFoldDB" id="A0A0C9TNS8"/>
<evidence type="ECO:0000259" key="2">
    <source>
        <dbReference type="PROSITE" id="PS50013"/>
    </source>
</evidence>
<dbReference type="Gene3D" id="2.40.50.40">
    <property type="match status" value="1"/>
</dbReference>
<dbReference type="PROSITE" id="PS50013">
    <property type="entry name" value="CHROMO_2"/>
    <property type="match status" value="1"/>
</dbReference>
<keyword evidence="4" id="KW-1185">Reference proteome</keyword>
<dbReference type="HOGENOM" id="CLU_1541088_0_0_1"/>
<name>A0A0C9TNS8_SPHS4</name>
<dbReference type="Pfam" id="PF00385">
    <property type="entry name" value="Chromo"/>
    <property type="match status" value="1"/>
</dbReference>
<feature type="compositionally biased region" description="Low complexity" evidence="1">
    <location>
        <begin position="138"/>
        <end position="147"/>
    </location>
</feature>
<dbReference type="InterPro" id="IPR023780">
    <property type="entry name" value="Chromo_domain"/>
</dbReference>
<dbReference type="SUPFAM" id="SSF54160">
    <property type="entry name" value="Chromo domain-like"/>
    <property type="match status" value="1"/>
</dbReference>
<reference evidence="3 4" key="1">
    <citation type="submission" date="2014-06" db="EMBL/GenBank/DDBJ databases">
        <title>Evolutionary Origins and Diversification of the Mycorrhizal Mutualists.</title>
        <authorList>
            <consortium name="DOE Joint Genome Institute"/>
            <consortium name="Mycorrhizal Genomics Consortium"/>
            <person name="Kohler A."/>
            <person name="Kuo A."/>
            <person name="Nagy L.G."/>
            <person name="Floudas D."/>
            <person name="Copeland A."/>
            <person name="Barry K.W."/>
            <person name="Cichocki N."/>
            <person name="Veneault-Fourrey C."/>
            <person name="LaButti K."/>
            <person name="Lindquist E.A."/>
            <person name="Lipzen A."/>
            <person name="Lundell T."/>
            <person name="Morin E."/>
            <person name="Murat C."/>
            <person name="Riley R."/>
            <person name="Ohm R."/>
            <person name="Sun H."/>
            <person name="Tunlid A."/>
            <person name="Henrissat B."/>
            <person name="Grigoriev I.V."/>
            <person name="Hibbett D.S."/>
            <person name="Martin F."/>
        </authorList>
    </citation>
    <scope>NUCLEOTIDE SEQUENCE [LARGE SCALE GENOMIC DNA]</scope>
    <source>
        <strain evidence="3 4">SS14</strain>
    </source>
</reference>
<feature type="region of interest" description="Disordered" evidence="1">
    <location>
        <begin position="91"/>
        <end position="174"/>
    </location>
</feature>
<feature type="compositionally biased region" description="Pro residues" evidence="1">
    <location>
        <begin position="110"/>
        <end position="137"/>
    </location>
</feature>
<dbReference type="InterPro" id="IPR000953">
    <property type="entry name" value="Chromo/chromo_shadow_dom"/>
</dbReference>
<dbReference type="OrthoDB" id="3341476at2759"/>
<evidence type="ECO:0000313" key="4">
    <source>
        <dbReference type="Proteomes" id="UP000054279"/>
    </source>
</evidence>
<accession>A0A0C9TNS8</accession>
<feature type="domain" description="Chromo" evidence="2">
    <location>
        <begin position="17"/>
        <end position="77"/>
    </location>
</feature>
<organism evidence="3 4">
    <name type="scientific">Sphaerobolus stellatus (strain SS14)</name>
    <dbReference type="NCBI Taxonomy" id="990650"/>
    <lineage>
        <taxon>Eukaryota</taxon>
        <taxon>Fungi</taxon>
        <taxon>Dikarya</taxon>
        <taxon>Basidiomycota</taxon>
        <taxon>Agaricomycotina</taxon>
        <taxon>Agaricomycetes</taxon>
        <taxon>Phallomycetidae</taxon>
        <taxon>Geastrales</taxon>
        <taxon>Sphaerobolaceae</taxon>
        <taxon>Sphaerobolus</taxon>
    </lineage>
</organism>
<sequence length="174" mass="18986">MDKVSPTAASLPQDLVPVPSSILDCRKIGRPYEYLATWKDLPTSENSWVPLSDLPTTMDEVVECFHRRHPNLPRPHHFDLIADRSVVSTAPSIFDDAPSSQDSRAAPTAAVPPPTQLPPSRPSPFVPVRPSSPPLPPRAAAYVPPAATTLRSGRVARPPVRLDPEVRTTRKARA</sequence>
<gene>
    <name evidence="3" type="ORF">M422DRAFT_786144</name>
</gene>
<dbReference type="EMBL" id="KN837642">
    <property type="protein sequence ID" value="KIJ23544.1"/>
    <property type="molecule type" value="Genomic_DNA"/>
</dbReference>
<evidence type="ECO:0000256" key="1">
    <source>
        <dbReference type="SAM" id="MobiDB-lite"/>
    </source>
</evidence>
<evidence type="ECO:0000313" key="3">
    <source>
        <dbReference type="EMBL" id="KIJ23544.1"/>
    </source>
</evidence>
<dbReference type="SMART" id="SM00298">
    <property type="entry name" value="CHROMO"/>
    <property type="match status" value="1"/>
</dbReference>
<proteinExistence type="predicted"/>
<dbReference type="Proteomes" id="UP000054279">
    <property type="component" value="Unassembled WGS sequence"/>
</dbReference>
<protein>
    <recommendedName>
        <fullName evidence="2">Chromo domain-containing protein</fullName>
    </recommendedName>
</protein>
<dbReference type="InterPro" id="IPR016197">
    <property type="entry name" value="Chromo-like_dom_sf"/>
</dbReference>
<dbReference type="GO" id="GO:0006338">
    <property type="term" value="P:chromatin remodeling"/>
    <property type="evidence" value="ECO:0007669"/>
    <property type="project" value="UniProtKB-ARBA"/>
</dbReference>
<dbReference type="CDD" id="cd00024">
    <property type="entry name" value="CD_CSD"/>
    <property type="match status" value="1"/>
</dbReference>